<feature type="domain" description="Peptide methionine sulphoxide reductase MsrA" evidence="6">
    <location>
        <begin position="88"/>
        <end position="252"/>
    </location>
</feature>
<dbReference type="GO" id="GO:0008113">
    <property type="term" value="F:peptide-methionine (S)-S-oxide reductase activity"/>
    <property type="evidence" value="ECO:0007669"/>
    <property type="project" value="UniProtKB-EC"/>
</dbReference>
<reference evidence="7" key="1">
    <citation type="submission" date="2021-01" db="EMBL/GenBank/DDBJ databases">
        <authorList>
            <person name="Corre E."/>
            <person name="Pelletier E."/>
            <person name="Niang G."/>
            <person name="Scheremetjew M."/>
            <person name="Finn R."/>
            <person name="Kale V."/>
            <person name="Holt S."/>
            <person name="Cochrane G."/>
            <person name="Meng A."/>
            <person name="Brown T."/>
            <person name="Cohen L."/>
        </authorList>
    </citation>
    <scope>NUCLEOTIDE SEQUENCE</scope>
    <source>
        <strain evidence="7">CCMP 410</strain>
    </source>
</reference>
<dbReference type="SUPFAM" id="SSF55068">
    <property type="entry name" value="Peptide methionine sulfoxide reductase"/>
    <property type="match status" value="1"/>
</dbReference>
<dbReference type="InterPro" id="IPR006311">
    <property type="entry name" value="TAT_signal"/>
</dbReference>
<dbReference type="PROSITE" id="PS51318">
    <property type="entry name" value="TAT"/>
    <property type="match status" value="1"/>
</dbReference>
<evidence type="ECO:0000256" key="4">
    <source>
        <dbReference type="ARBA" id="ARBA00030643"/>
    </source>
</evidence>
<evidence type="ECO:0000259" key="6">
    <source>
        <dbReference type="Pfam" id="PF01625"/>
    </source>
</evidence>
<keyword evidence="5" id="KW-0732">Signal</keyword>
<gene>
    <name evidence="7" type="ORF">GOCE00092_LOCUS28193</name>
</gene>
<dbReference type="InterPro" id="IPR002569">
    <property type="entry name" value="Met_Sox_Rdtase_MsrA_dom"/>
</dbReference>
<organism evidence="7">
    <name type="scientific">Grammatophora oceanica</name>
    <dbReference type="NCBI Taxonomy" id="210454"/>
    <lineage>
        <taxon>Eukaryota</taxon>
        <taxon>Sar</taxon>
        <taxon>Stramenopiles</taxon>
        <taxon>Ochrophyta</taxon>
        <taxon>Bacillariophyta</taxon>
        <taxon>Fragilariophyceae</taxon>
        <taxon>Fragilariophycidae</taxon>
        <taxon>Rhabdonematales</taxon>
        <taxon>Grammatophoraceae</taxon>
        <taxon>Grammatophora</taxon>
    </lineage>
</organism>
<feature type="signal peptide" evidence="5">
    <location>
        <begin position="1"/>
        <end position="21"/>
    </location>
</feature>
<dbReference type="Pfam" id="PF01625">
    <property type="entry name" value="PMSR"/>
    <property type="match status" value="1"/>
</dbReference>
<keyword evidence="3" id="KW-0560">Oxidoreductase</keyword>
<comment type="similarity">
    <text evidence="1">Belongs to the MsrA Met sulfoxide reductase family.</text>
</comment>
<dbReference type="InterPro" id="IPR036509">
    <property type="entry name" value="Met_Sox_Rdtase_MsrA_sf"/>
</dbReference>
<name>A0A7S1YNI6_9STRA</name>
<dbReference type="Gene3D" id="3.30.1060.10">
    <property type="entry name" value="Peptide methionine sulphoxide reductase MsrA"/>
    <property type="match status" value="1"/>
</dbReference>
<feature type="chain" id="PRO_5030750922" description="peptide-methionine (S)-S-oxide reductase" evidence="5">
    <location>
        <begin position="22"/>
        <end position="296"/>
    </location>
</feature>
<protein>
    <recommendedName>
        <fullName evidence="2">peptide-methionine (S)-S-oxide reductase</fullName>
        <ecNumber evidence="2">1.8.4.11</ecNumber>
    </recommendedName>
    <alternativeName>
        <fullName evidence="4">Peptide-methionine (S)-S-oxide reductase</fullName>
    </alternativeName>
</protein>
<dbReference type="AlphaFoldDB" id="A0A7S1YNI6"/>
<evidence type="ECO:0000256" key="1">
    <source>
        <dbReference type="ARBA" id="ARBA00005591"/>
    </source>
</evidence>
<evidence type="ECO:0000256" key="2">
    <source>
        <dbReference type="ARBA" id="ARBA00012502"/>
    </source>
</evidence>
<evidence type="ECO:0000256" key="5">
    <source>
        <dbReference type="SAM" id="SignalP"/>
    </source>
</evidence>
<evidence type="ECO:0000256" key="3">
    <source>
        <dbReference type="ARBA" id="ARBA00023002"/>
    </source>
</evidence>
<proteinExistence type="inferred from homology"/>
<evidence type="ECO:0000313" key="7">
    <source>
        <dbReference type="EMBL" id="CAD9312471.1"/>
    </source>
</evidence>
<accession>A0A7S1YNI6</accession>
<sequence length="296" mass="32045">MTMMKFLPLLTFLSHTFFVVSFPIHATRKIQTVRSASVDINASNDGHDESTADRRSFLSSAVAAAAAILTGSMQEPQPAHAEEGLIDVYFGCGCFWHVQHELVEAERSMLGRSDEQLTSRAGYAGGKAPDGKVCYHNALNVADYGKLGHAEVVKLQIPPSKFADFALEYAKLFKDGLRPDQYGDRGPEYRNLVGLPGGTKSELAQQLVKASVANGDQLDFAVGKGDDADKPKVVFIMDSDVFPFHVAEQYHQFHDGFNFGEDYPPKYNGLGGKFAKAGEDFGSCPNGMLGVGIGGI</sequence>
<dbReference type="EMBL" id="HBGK01053505">
    <property type="protein sequence ID" value="CAD9312471.1"/>
    <property type="molecule type" value="Transcribed_RNA"/>
</dbReference>
<dbReference type="EC" id="1.8.4.11" evidence="2"/>